<comment type="caution">
    <text evidence="1">The sequence shown here is derived from an EMBL/GenBank/DDBJ whole genome shotgun (WGS) entry which is preliminary data.</text>
</comment>
<proteinExistence type="predicted"/>
<reference evidence="1" key="1">
    <citation type="submission" date="2013-11" db="EMBL/GenBank/DDBJ databases">
        <title>Genome sequence of the fusiform rust pathogen reveals effectors for host alternation and coevolution with pine.</title>
        <authorList>
            <consortium name="DOE Joint Genome Institute"/>
            <person name="Smith K."/>
            <person name="Pendleton A."/>
            <person name="Kubisiak T."/>
            <person name="Anderson C."/>
            <person name="Salamov A."/>
            <person name="Aerts A."/>
            <person name="Riley R."/>
            <person name="Clum A."/>
            <person name="Lindquist E."/>
            <person name="Ence D."/>
            <person name="Campbell M."/>
            <person name="Kronenberg Z."/>
            <person name="Feau N."/>
            <person name="Dhillon B."/>
            <person name="Hamelin R."/>
            <person name="Burleigh J."/>
            <person name="Smith J."/>
            <person name="Yandell M."/>
            <person name="Nelson C."/>
            <person name="Grigoriev I."/>
            <person name="Davis J."/>
        </authorList>
    </citation>
    <scope>NUCLEOTIDE SEQUENCE</scope>
    <source>
        <strain evidence="1">G11</strain>
    </source>
</reference>
<gene>
    <name evidence="1" type="ORF">CROQUDRAFT_172242</name>
</gene>
<sequence>MSFVSKRMYSNKNKNKKIRQVQSFNHVDFGSTKIDNCHEQFRRQVRFRRKTIEWVVIWSTQVNW</sequence>
<dbReference type="EMBL" id="MU167314">
    <property type="protein sequence ID" value="KAG0143650.1"/>
    <property type="molecule type" value="Genomic_DNA"/>
</dbReference>
<evidence type="ECO:0000313" key="2">
    <source>
        <dbReference type="Proteomes" id="UP000886653"/>
    </source>
</evidence>
<protein>
    <submittedName>
        <fullName evidence="1">Uncharacterized protein</fullName>
    </submittedName>
</protein>
<keyword evidence="2" id="KW-1185">Reference proteome</keyword>
<dbReference type="Proteomes" id="UP000886653">
    <property type="component" value="Unassembled WGS sequence"/>
</dbReference>
<evidence type="ECO:0000313" key="1">
    <source>
        <dbReference type="EMBL" id="KAG0143650.1"/>
    </source>
</evidence>
<name>A0A9P6T9J3_9BASI</name>
<organism evidence="1 2">
    <name type="scientific">Cronartium quercuum f. sp. fusiforme G11</name>
    <dbReference type="NCBI Taxonomy" id="708437"/>
    <lineage>
        <taxon>Eukaryota</taxon>
        <taxon>Fungi</taxon>
        <taxon>Dikarya</taxon>
        <taxon>Basidiomycota</taxon>
        <taxon>Pucciniomycotina</taxon>
        <taxon>Pucciniomycetes</taxon>
        <taxon>Pucciniales</taxon>
        <taxon>Coleosporiaceae</taxon>
        <taxon>Cronartium</taxon>
    </lineage>
</organism>
<accession>A0A9P6T9J3</accession>
<dbReference type="AlphaFoldDB" id="A0A9P6T9J3"/>